<evidence type="ECO:0000313" key="2">
    <source>
        <dbReference type="Proteomes" id="UP001519343"/>
    </source>
</evidence>
<evidence type="ECO:0000313" key="1">
    <source>
        <dbReference type="EMBL" id="MBP1934796.1"/>
    </source>
</evidence>
<reference evidence="1 2" key="1">
    <citation type="submission" date="2021-03" db="EMBL/GenBank/DDBJ databases">
        <title>Genomic Encyclopedia of Type Strains, Phase IV (KMG-IV): sequencing the most valuable type-strain genomes for metagenomic binning, comparative biology and taxonomic classification.</title>
        <authorList>
            <person name="Goeker M."/>
        </authorList>
    </citation>
    <scope>NUCLEOTIDE SEQUENCE [LARGE SCALE GENOMIC DNA]</scope>
    <source>
        <strain evidence="1 2">DSM 24738</strain>
    </source>
</reference>
<dbReference type="RefSeq" id="WP_209812776.1">
    <property type="nucleotide sequence ID" value="NZ_JAGGKT010000028.1"/>
</dbReference>
<dbReference type="Proteomes" id="UP001519343">
    <property type="component" value="Unassembled WGS sequence"/>
</dbReference>
<gene>
    <name evidence="1" type="ORF">J2Z37_004816</name>
</gene>
<organism evidence="1 2">
    <name type="scientific">Ammoniphilus resinae</name>
    <dbReference type="NCBI Taxonomy" id="861532"/>
    <lineage>
        <taxon>Bacteria</taxon>
        <taxon>Bacillati</taxon>
        <taxon>Bacillota</taxon>
        <taxon>Bacilli</taxon>
        <taxon>Bacillales</taxon>
        <taxon>Paenibacillaceae</taxon>
        <taxon>Aneurinibacillus group</taxon>
        <taxon>Ammoniphilus</taxon>
    </lineage>
</organism>
<protein>
    <submittedName>
        <fullName evidence="1">Uncharacterized protein</fullName>
    </submittedName>
</protein>
<dbReference type="EMBL" id="JAGGKT010000028">
    <property type="protein sequence ID" value="MBP1934796.1"/>
    <property type="molecule type" value="Genomic_DNA"/>
</dbReference>
<proteinExistence type="predicted"/>
<sequence length="63" mass="7013">MNVLFRFRCSTCGKEILTDSVLLKCCNRLMDNVEHITMSSQELQMLISGGSYQGLVKLTNGKG</sequence>
<name>A0ABS4GX19_9BACL</name>
<comment type="caution">
    <text evidence="1">The sequence shown here is derived from an EMBL/GenBank/DDBJ whole genome shotgun (WGS) entry which is preliminary data.</text>
</comment>
<keyword evidence="2" id="KW-1185">Reference proteome</keyword>
<accession>A0ABS4GX19</accession>